<dbReference type="InterPro" id="IPR001096">
    <property type="entry name" value="Peptidase_C13"/>
</dbReference>
<gene>
    <name evidence="3" type="ORF">SAMN05216203_1925</name>
</gene>
<dbReference type="PANTHER" id="PTHR23084">
    <property type="entry name" value="PHOSPHATIDYLINOSITOL-4-PHOSPHATE 5-KINASE RELATED"/>
    <property type="match status" value="1"/>
</dbReference>
<dbReference type="STRING" id="650891.SAMN05216203_1925"/>
<dbReference type="Proteomes" id="UP000198644">
    <property type="component" value="Unassembled WGS sequence"/>
</dbReference>
<dbReference type="SUPFAM" id="SSF82185">
    <property type="entry name" value="Histone H3 K4-specific methyltransferase SET7/9 N-terminal domain"/>
    <property type="match status" value="1"/>
</dbReference>
<reference evidence="4" key="1">
    <citation type="submission" date="2016-10" db="EMBL/GenBank/DDBJ databases">
        <authorList>
            <person name="Varghese N."/>
            <person name="Submissions S."/>
        </authorList>
    </citation>
    <scope>NUCLEOTIDE SEQUENCE [LARGE SCALE GENOMIC DNA]</scope>
    <source>
        <strain evidence="4">CGMCC 1.9167</strain>
    </source>
</reference>
<keyword evidence="4" id="KW-1185">Reference proteome</keyword>
<evidence type="ECO:0000313" key="3">
    <source>
        <dbReference type="EMBL" id="SFR62642.1"/>
    </source>
</evidence>
<dbReference type="Pfam" id="PF02493">
    <property type="entry name" value="MORN"/>
    <property type="match status" value="5"/>
</dbReference>
<dbReference type="SMART" id="SM00698">
    <property type="entry name" value="MORN"/>
    <property type="match status" value="5"/>
</dbReference>
<dbReference type="GO" id="GO:0008233">
    <property type="term" value="F:peptidase activity"/>
    <property type="evidence" value="ECO:0007669"/>
    <property type="project" value="InterPro"/>
</dbReference>
<protein>
    <submittedName>
        <fullName evidence="3">Uncharacterized conserved protein</fullName>
    </submittedName>
</protein>
<feature type="signal peptide" evidence="2">
    <location>
        <begin position="1"/>
        <end position="22"/>
    </location>
</feature>
<evidence type="ECO:0000256" key="2">
    <source>
        <dbReference type="SAM" id="SignalP"/>
    </source>
</evidence>
<evidence type="ECO:0000256" key="1">
    <source>
        <dbReference type="ARBA" id="ARBA00022737"/>
    </source>
</evidence>
<dbReference type="InterPro" id="IPR003409">
    <property type="entry name" value="MORN"/>
</dbReference>
<dbReference type="GO" id="GO:0006508">
    <property type="term" value="P:proteolysis"/>
    <property type="evidence" value="ECO:0007669"/>
    <property type="project" value="InterPro"/>
</dbReference>
<feature type="chain" id="PRO_5011642228" evidence="2">
    <location>
        <begin position="23"/>
        <end position="460"/>
    </location>
</feature>
<dbReference type="AlphaFoldDB" id="A0A1I6I7C9"/>
<organism evidence="3 4">
    <name type="scientific">Marinobacter daqiaonensis</name>
    <dbReference type="NCBI Taxonomy" id="650891"/>
    <lineage>
        <taxon>Bacteria</taxon>
        <taxon>Pseudomonadati</taxon>
        <taxon>Pseudomonadota</taxon>
        <taxon>Gammaproteobacteria</taxon>
        <taxon>Pseudomonadales</taxon>
        <taxon>Marinobacteraceae</taxon>
        <taxon>Marinobacter</taxon>
    </lineage>
</organism>
<dbReference type="Gene3D" id="3.40.50.1460">
    <property type="match status" value="1"/>
</dbReference>
<accession>A0A1I6I7C9</accession>
<dbReference type="EMBL" id="FOYW01000001">
    <property type="protein sequence ID" value="SFR62642.1"/>
    <property type="molecule type" value="Genomic_DNA"/>
</dbReference>
<dbReference type="PANTHER" id="PTHR23084:SF263">
    <property type="entry name" value="MORN REPEAT-CONTAINING PROTEIN 1"/>
    <property type="match status" value="1"/>
</dbReference>
<sequence>MSTDLPRALRLTLSLILALLLAACDSSPLLPSDARLPDGSTYTGETRNGVFHGEGVQEFPGGTVYRGEFREGYWHGKGELDSAAGWRYEGEFEKGLMAGEGVLQDENSLYEGAFRNNRFHGVGRYEVNDSVYIARFVDGDPVEGAHITDYGTYEGEFRDWYYHGEGTYTYTYTGAPDDVGSLSGSWEYGEFLDGEEYTPEKPTEPLTEKILAEDRQRLNRQIERLEPERPGVTDAYFLAVGGDGTESVFMRDIEVARTGLQKLFDVESRAIMLLNHRDYETLPLASRPSIARAIEALGQRMDPEQDLLFIHLVSHGGQDGGLLLQQPGIELPDLTPKAFAEMLEPLKAHRKVLVVSACYSGHWLNQLRDSNTLIMTSAREDRTSFGCGDDSEMTWFTKAVYQHVGLSLTDPEAMFGQVREQIRVWEEDIGMEEENWSYPQFHLDDDLRQWLSERRPAPAG</sequence>
<dbReference type="InterPro" id="IPR029030">
    <property type="entry name" value="Caspase-like_dom_sf"/>
</dbReference>
<name>A0A1I6I7C9_9GAMM</name>
<keyword evidence="2" id="KW-0732">Signal</keyword>
<keyword evidence="1" id="KW-0677">Repeat</keyword>
<evidence type="ECO:0000313" key="4">
    <source>
        <dbReference type="Proteomes" id="UP000198644"/>
    </source>
</evidence>
<dbReference type="PROSITE" id="PS51257">
    <property type="entry name" value="PROKAR_LIPOPROTEIN"/>
    <property type="match status" value="1"/>
</dbReference>
<dbReference type="OrthoDB" id="345222at2"/>
<dbReference type="RefSeq" id="WP_092011407.1">
    <property type="nucleotide sequence ID" value="NZ_FOYW01000001.1"/>
</dbReference>
<proteinExistence type="predicted"/>
<dbReference type="Pfam" id="PF01650">
    <property type="entry name" value="Peptidase_C13"/>
    <property type="match status" value="1"/>
</dbReference>
<dbReference type="SUPFAM" id="SSF52129">
    <property type="entry name" value="Caspase-like"/>
    <property type="match status" value="1"/>
</dbReference>
<dbReference type="Gene3D" id="2.20.110.10">
    <property type="entry name" value="Histone H3 K4-specific methyltransferase SET7/9 N-terminal domain"/>
    <property type="match status" value="1"/>
</dbReference>